<reference evidence="2" key="2">
    <citation type="submission" date="2020-09" db="EMBL/GenBank/DDBJ databases">
        <authorList>
            <person name="Sun Q."/>
            <person name="Zhou Y."/>
        </authorList>
    </citation>
    <scope>NUCLEOTIDE SEQUENCE</scope>
    <source>
        <strain evidence="2">CGMCC 4.7312</strain>
    </source>
</reference>
<protein>
    <submittedName>
        <fullName evidence="2">Uncharacterized protein</fullName>
    </submittedName>
</protein>
<dbReference type="Proteomes" id="UP000608890">
    <property type="component" value="Unassembled WGS sequence"/>
</dbReference>
<evidence type="ECO:0000313" key="3">
    <source>
        <dbReference type="Proteomes" id="UP000608890"/>
    </source>
</evidence>
<dbReference type="EMBL" id="BMNB01000015">
    <property type="protein sequence ID" value="GGM46965.1"/>
    <property type="molecule type" value="Genomic_DNA"/>
</dbReference>
<feature type="compositionally biased region" description="Polar residues" evidence="1">
    <location>
        <begin position="48"/>
        <end position="62"/>
    </location>
</feature>
<dbReference type="AlphaFoldDB" id="A0A917TZW4"/>
<accession>A0A917TZW4</accession>
<sequence>MADPPLDLGNAADQAIALSINADNGWEESSNEYHPAPEQILEAAGQQLESNFGTLQGITGMTPSAPPERRDGRHNNQLPRRYATPHPWLQLAYWVGELQYSQTWTWTP</sequence>
<comment type="caution">
    <text evidence="2">The sequence shown here is derived from an EMBL/GenBank/DDBJ whole genome shotgun (WGS) entry which is preliminary data.</text>
</comment>
<evidence type="ECO:0000313" key="2">
    <source>
        <dbReference type="EMBL" id="GGM46965.1"/>
    </source>
</evidence>
<keyword evidence="3" id="KW-1185">Reference proteome</keyword>
<feature type="region of interest" description="Disordered" evidence="1">
    <location>
        <begin position="48"/>
        <end position="81"/>
    </location>
</feature>
<evidence type="ECO:0000256" key="1">
    <source>
        <dbReference type="SAM" id="MobiDB-lite"/>
    </source>
</evidence>
<gene>
    <name evidence="2" type="ORF">GCM10011608_34650</name>
</gene>
<organism evidence="2 3">
    <name type="scientific">Micromonospora sonchi</name>
    <dbReference type="NCBI Taxonomy" id="1763543"/>
    <lineage>
        <taxon>Bacteria</taxon>
        <taxon>Bacillati</taxon>
        <taxon>Actinomycetota</taxon>
        <taxon>Actinomycetes</taxon>
        <taxon>Micromonosporales</taxon>
        <taxon>Micromonosporaceae</taxon>
        <taxon>Micromonospora</taxon>
    </lineage>
</organism>
<name>A0A917TZW4_9ACTN</name>
<reference evidence="2" key="1">
    <citation type="journal article" date="2014" name="Int. J. Syst. Evol. Microbiol.">
        <title>Complete genome sequence of Corynebacterium casei LMG S-19264T (=DSM 44701T), isolated from a smear-ripened cheese.</title>
        <authorList>
            <consortium name="US DOE Joint Genome Institute (JGI-PGF)"/>
            <person name="Walter F."/>
            <person name="Albersmeier A."/>
            <person name="Kalinowski J."/>
            <person name="Ruckert C."/>
        </authorList>
    </citation>
    <scope>NUCLEOTIDE SEQUENCE</scope>
    <source>
        <strain evidence="2">CGMCC 4.7312</strain>
    </source>
</reference>
<proteinExistence type="predicted"/>